<evidence type="ECO:0000256" key="1">
    <source>
        <dbReference type="SAM" id="MobiDB-lite"/>
    </source>
</evidence>
<organism evidence="2 3">
    <name type="scientific">Sphingomonas parva</name>
    <dbReference type="NCBI Taxonomy" id="2555898"/>
    <lineage>
        <taxon>Bacteria</taxon>
        <taxon>Pseudomonadati</taxon>
        <taxon>Pseudomonadota</taxon>
        <taxon>Alphaproteobacteria</taxon>
        <taxon>Sphingomonadales</taxon>
        <taxon>Sphingomonadaceae</taxon>
        <taxon>Sphingomonas</taxon>
    </lineage>
</organism>
<evidence type="ECO:0000313" key="2">
    <source>
        <dbReference type="EMBL" id="TFI57590.1"/>
    </source>
</evidence>
<feature type="compositionally biased region" description="Low complexity" evidence="1">
    <location>
        <begin position="37"/>
        <end position="46"/>
    </location>
</feature>
<feature type="region of interest" description="Disordered" evidence="1">
    <location>
        <begin position="29"/>
        <end position="72"/>
    </location>
</feature>
<dbReference type="EMBL" id="SPDV01000029">
    <property type="protein sequence ID" value="TFI57590.1"/>
    <property type="molecule type" value="Genomic_DNA"/>
</dbReference>
<accession>A0A4Y8ZNK0</accession>
<feature type="compositionally biased region" description="Polar residues" evidence="1">
    <location>
        <begin position="56"/>
        <end position="65"/>
    </location>
</feature>
<dbReference type="Proteomes" id="UP000298213">
    <property type="component" value="Unassembled WGS sequence"/>
</dbReference>
<keyword evidence="3" id="KW-1185">Reference proteome</keyword>
<proteinExistence type="predicted"/>
<name>A0A4Y8ZNK0_9SPHN</name>
<reference evidence="2 3" key="1">
    <citation type="submission" date="2019-03" db="EMBL/GenBank/DDBJ databases">
        <title>Genome sequence of Sphingomonas sp. 17J27-24.</title>
        <authorList>
            <person name="Kim M."/>
            <person name="Maeng S."/>
            <person name="Sathiyaraj S."/>
        </authorList>
    </citation>
    <scope>NUCLEOTIDE SEQUENCE [LARGE SCALE GENOMIC DNA]</scope>
    <source>
        <strain evidence="2 3">17J27-24</strain>
    </source>
</reference>
<comment type="caution">
    <text evidence="2">The sequence shown here is derived from an EMBL/GenBank/DDBJ whole genome shotgun (WGS) entry which is preliminary data.</text>
</comment>
<dbReference type="AlphaFoldDB" id="A0A4Y8ZNK0"/>
<gene>
    <name evidence="2" type="ORF">E2493_14590</name>
</gene>
<sequence length="72" mass="7477">MRTLTDLEVRHVSGAGGCYTPPPPCSCDCDDGKKQKNNNGYGNGPESGPPPGNSGDHNPQLTGWNSGPKGPR</sequence>
<dbReference type="RefSeq" id="WP_135088058.1">
    <property type="nucleotide sequence ID" value="NZ_SPDV01000029.1"/>
</dbReference>
<protein>
    <submittedName>
        <fullName evidence="2">Uncharacterized protein</fullName>
    </submittedName>
</protein>
<evidence type="ECO:0000313" key="3">
    <source>
        <dbReference type="Proteomes" id="UP000298213"/>
    </source>
</evidence>